<organism evidence="1 2">
    <name type="scientific">Ziziphus jujuba var. spinosa</name>
    <dbReference type="NCBI Taxonomy" id="714518"/>
    <lineage>
        <taxon>Eukaryota</taxon>
        <taxon>Viridiplantae</taxon>
        <taxon>Streptophyta</taxon>
        <taxon>Embryophyta</taxon>
        <taxon>Tracheophyta</taxon>
        <taxon>Spermatophyta</taxon>
        <taxon>Magnoliopsida</taxon>
        <taxon>eudicotyledons</taxon>
        <taxon>Gunneridae</taxon>
        <taxon>Pentapetalae</taxon>
        <taxon>rosids</taxon>
        <taxon>fabids</taxon>
        <taxon>Rosales</taxon>
        <taxon>Rhamnaceae</taxon>
        <taxon>Paliureae</taxon>
        <taxon>Ziziphus</taxon>
    </lineage>
</organism>
<comment type="caution">
    <text evidence="1">The sequence shown here is derived from an EMBL/GenBank/DDBJ whole genome shotgun (WGS) entry which is preliminary data.</text>
</comment>
<name>A0A978UPJ8_ZIZJJ</name>
<proteinExistence type="predicted"/>
<evidence type="ECO:0000313" key="1">
    <source>
        <dbReference type="EMBL" id="KAH7516750.1"/>
    </source>
</evidence>
<dbReference type="EMBL" id="JAEACU010000010">
    <property type="protein sequence ID" value="KAH7516750.1"/>
    <property type="molecule type" value="Genomic_DNA"/>
</dbReference>
<accession>A0A978UPJ8</accession>
<sequence length="259" mass="29299">MESSYKLFEERSLGDSKLGLILLQIMAETPLFVNDLARGKRNLEDILELHVSEQTVGIGLPPSLKTDKDWRGIAICVAFSVQEHPNAILDDENLHVSFRLLCHLSTNQACCLNPAPMFRITKDKFKWSYVRGFIWLTYIPSSLLLAELHGQSCIAIDIYNECPGLVTENLGIRLLFKQDVEEFKKSKTKCMTGFFDNLDPICQFMANESAQTNHSHVDHELGSKSSTGNNNWYASSQPGNITTERTFPKKMGIVKYYIS</sequence>
<dbReference type="AlphaFoldDB" id="A0A978UPJ8"/>
<reference evidence="1" key="1">
    <citation type="journal article" date="2021" name="Front. Plant Sci.">
        <title>Chromosome-Scale Genome Assembly for Chinese Sour Jujube and Insights Into Its Genome Evolution and Domestication Signature.</title>
        <authorList>
            <person name="Shen L.-Y."/>
            <person name="Luo H."/>
            <person name="Wang X.-L."/>
            <person name="Wang X.-M."/>
            <person name="Qiu X.-J."/>
            <person name="Liu H."/>
            <person name="Zhou S.-S."/>
            <person name="Jia K.-H."/>
            <person name="Nie S."/>
            <person name="Bao Y.-T."/>
            <person name="Zhang R.-G."/>
            <person name="Yun Q.-Z."/>
            <person name="Chai Y.-H."/>
            <person name="Lu J.-Y."/>
            <person name="Li Y."/>
            <person name="Zhao S.-W."/>
            <person name="Mao J.-F."/>
            <person name="Jia S.-G."/>
            <person name="Mao Y.-M."/>
        </authorList>
    </citation>
    <scope>NUCLEOTIDE SEQUENCE</scope>
    <source>
        <strain evidence="1">AT0</strain>
        <tissue evidence="1">Leaf</tissue>
    </source>
</reference>
<protein>
    <submittedName>
        <fullName evidence="1">Uncharacterized protein</fullName>
    </submittedName>
</protein>
<gene>
    <name evidence="1" type="ORF">FEM48_Zijuj10G0168000</name>
</gene>
<evidence type="ECO:0000313" key="2">
    <source>
        <dbReference type="Proteomes" id="UP000813462"/>
    </source>
</evidence>
<dbReference type="Proteomes" id="UP000813462">
    <property type="component" value="Unassembled WGS sequence"/>
</dbReference>